<name>A0A1C4Z269_9ACTN</name>
<keyword evidence="3" id="KW-1185">Reference proteome</keyword>
<dbReference type="EMBL" id="LT607409">
    <property type="protein sequence ID" value="SCF27006.1"/>
    <property type="molecule type" value="Genomic_DNA"/>
</dbReference>
<protein>
    <submittedName>
        <fullName evidence="2">Uncharacterized protein</fullName>
    </submittedName>
</protein>
<gene>
    <name evidence="2" type="ORF">GA0070612_5658</name>
</gene>
<evidence type="ECO:0000256" key="1">
    <source>
        <dbReference type="SAM" id="MobiDB-lite"/>
    </source>
</evidence>
<reference evidence="3" key="1">
    <citation type="submission" date="2016-06" db="EMBL/GenBank/DDBJ databases">
        <authorList>
            <person name="Varghese N."/>
            <person name="Submissions Spin"/>
        </authorList>
    </citation>
    <scope>NUCLEOTIDE SEQUENCE [LARGE SCALE GENOMIC DNA]</scope>
    <source>
        <strain evidence="3">DSM 45160</strain>
    </source>
</reference>
<dbReference type="AlphaFoldDB" id="A0A1C4Z269"/>
<proteinExistence type="predicted"/>
<dbReference type="Proteomes" id="UP000198224">
    <property type="component" value="Chromosome I"/>
</dbReference>
<sequence>MASGWRNGPAERESNTDVRRCRRDRVGLRRAPHGPYADARVAGSAGPSGQRRGLGAIRGSTYGGPAKIRSDFNSLYARLGW</sequence>
<feature type="region of interest" description="Disordered" evidence="1">
    <location>
        <begin position="1"/>
        <end position="63"/>
    </location>
</feature>
<evidence type="ECO:0000313" key="3">
    <source>
        <dbReference type="Proteomes" id="UP000198224"/>
    </source>
</evidence>
<feature type="compositionally biased region" description="Basic and acidic residues" evidence="1">
    <location>
        <begin position="9"/>
        <end position="27"/>
    </location>
</feature>
<evidence type="ECO:0000313" key="2">
    <source>
        <dbReference type="EMBL" id="SCF27006.1"/>
    </source>
</evidence>
<accession>A0A1C4Z269</accession>
<organism evidence="2 3">
    <name type="scientific">Micromonospora chokoriensis</name>
    <dbReference type="NCBI Taxonomy" id="356851"/>
    <lineage>
        <taxon>Bacteria</taxon>
        <taxon>Bacillati</taxon>
        <taxon>Actinomycetota</taxon>
        <taxon>Actinomycetes</taxon>
        <taxon>Micromonosporales</taxon>
        <taxon>Micromonosporaceae</taxon>
        <taxon>Micromonospora</taxon>
    </lineage>
</organism>